<evidence type="ECO:0000313" key="3">
    <source>
        <dbReference type="EMBL" id="KAF6238732.1"/>
    </source>
</evidence>
<feature type="domain" description="DUF7924" evidence="2">
    <location>
        <begin position="177"/>
        <end position="326"/>
    </location>
</feature>
<dbReference type="AlphaFoldDB" id="A0A8H6G1J8"/>
<proteinExistence type="predicted"/>
<protein>
    <recommendedName>
        <fullName evidence="2">DUF7924 domain-containing protein</fullName>
    </recommendedName>
</protein>
<accession>A0A8H6G1J8</accession>
<organism evidence="3 4">
    <name type="scientific">Letharia columbiana</name>
    <dbReference type="NCBI Taxonomy" id="112416"/>
    <lineage>
        <taxon>Eukaryota</taxon>
        <taxon>Fungi</taxon>
        <taxon>Dikarya</taxon>
        <taxon>Ascomycota</taxon>
        <taxon>Pezizomycotina</taxon>
        <taxon>Lecanoromycetes</taxon>
        <taxon>OSLEUM clade</taxon>
        <taxon>Lecanoromycetidae</taxon>
        <taxon>Lecanorales</taxon>
        <taxon>Lecanorineae</taxon>
        <taxon>Parmeliaceae</taxon>
        <taxon>Letharia</taxon>
    </lineage>
</organism>
<feature type="compositionally biased region" description="Polar residues" evidence="1">
    <location>
        <begin position="19"/>
        <end position="28"/>
    </location>
</feature>
<feature type="region of interest" description="Disordered" evidence="1">
    <location>
        <begin position="16"/>
        <end position="79"/>
    </location>
</feature>
<keyword evidence="4" id="KW-1185">Reference proteome</keyword>
<gene>
    <name evidence="3" type="ORF">HO173_003238</name>
</gene>
<dbReference type="InterPro" id="IPR057684">
    <property type="entry name" value="DUF7924"/>
</dbReference>
<dbReference type="Pfam" id="PF25545">
    <property type="entry name" value="DUF7924"/>
    <property type="match status" value="1"/>
</dbReference>
<evidence type="ECO:0000259" key="2">
    <source>
        <dbReference type="Pfam" id="PF25545"/>
    </source>
</evidence>
<reference evidence="3 4" key="1">
    <citation type="journal article" date="2020" name="Genomics">
        <title>Complete, high-quality genomes from long-read metagenomic sequencing of two wolf lichen thalli reveals enigmatic genome architecture.</title>
        <authorList>
            <person name="McKenzie S.K."/>
            <person name="Walston R.F."/>
            <person name="Allen J.L."/>
        </authorList>
    </citation>
    <scope>NUCLEOTIDE SEQUENCE [LARGE SCALE GENOMIC DNA]</scope>
    <source>
        <strain evidence="3">WasteWater2</strain>
    </source>
</reference>
<sequence>MSERNCPTIAAWLSEVPDVSQTPITPTNQRKRLDDLSGPPQTCGPLTDHAIAEISPNMIRTPSSSDSKGRNKKFKAFSTPQTGASKLSYEAVSRSITDTSSSSDIKQTINESSVRAASAEQGMFFDHETAYGKYPDLQARVDELVFGNRDSKMRDESVKKIHAWRAENATKDKKTYFAGLIPQLLKSARKVATKKRTFAEEIVSQAQAFTDDGLDRREDCLFVKNIMPLRTEYAEAAQQGVTTPRPDFVYGLKRSRHPSLVGPPLDIEAKNLIGVAPEIRHPFFSIDNKGSQHSIEAAENQSMRSGATMVAANRALKRKAKRNLELIRPKDDTADTSTVVTDTAIVNEATASDTSFIAADGTVDTIPPAPQANVIKQENLGADFDSFTFTCSWVPQMANIHVHWYERRPNETHIYHMNLVRGYLMSDKGHLTEFRKDI</sequence>
<comment type="caution">
    <text evidence="3">The sequence shown here is derived from an EMBL/GenBank/DDBJ whole genome shotgun (WGS) entry which is preliminary data.</text>
</comment>
<dbReference type="Proteomes" id="UP000578531">
    <property type="component" value="Unassembled WGS sequence"/>
</dbReference>
<dbReference type="GeneID" id="59284907"/>
<dbReference type="RefSeq" id="XP_037168031.1">
    <property type="nucleotide sequence ID" value="XM_037305166.1"/>
</dbReference>
<dbReference type="EMBL" id="JACCJC010000008">
    <property type="protein sequence ID" value="KAF6238732.1"/>
    <property type="molecule type" value="Genomic_DNA"/>
</dbReference>
<evidence type="ECO:0000313" key="4">
    <source>
        <dbReference type="Proteomes" id="UP000578531"/>
    </source>
</evidence>
<name>A0A8H6G1J8_9LECA</name>
<evidence type="ECO:0000256" key="1">
    <source>
        <dbReference type="SAM" id="MobiDB-lite"/>
    </source>
</evidence>
<dbReference type="OrthoDB" id="5426775at2759"/>